<accession>A0AAX6I2T9</accession>
<gene>
    <name evidence="1" type="ORF">M6B38_277410</name>
</gene>
<comment type="caution">
    <text evidence="1">The sequence shown here is derived from an EMBL/GenBank/DDBJ whole genome shotgun (WGS) entry which is preliminary data.</text>
</comment>
<reference evidence="1" key="1">
    <citation type="journal article" date="2023" name="GigaByte">
        <title>Genome assembly of the bearded iris, Iris pallida Lam.</title>
        <authorList>
            <person name="Bruccoleri R.E."/>
            <person name="Oakeley E.J."/>
            <person name="Faust A.M.E."/>
            <person name="Altorfer M."/>
            <person name="Dessus-Babus S."/>
            <person name="Burckhardt D."/>
            <person name="Oertli M."/>
            <person name="Naumann U."/>
            <person name="Petersen F."/>
            <person name="Wong J."/>
        </authorList>
    </citation>
    <scope>NUCLEOTIDE SEQUENCE</scope>
    <source>
        <strain evidence="1">GSM-AAB239-AS_SAM_17_03QT</strain>
    </source>
</reference>
<evidence type="ECO:0000313" key="2">
    <source>
        <dbReference type="Proteomes" id="UP001140949"/>
    </source>
</evidence>
<protein>
    <submittedName>
        <fullName evidence="1">Uncharacterized protein</fullName>
    </submittedName>
</protein>
<dbReference type="AlphaFoldDB" id="A0AAX6I2T9"/>
<dbReference type="EMBL" id="JANAVB010005397">
    <property type="protein sequence ID" value="KAJ6847569.1"/>
    <property type="molecule type" value="Genomic_DNA"/>
</dbReference>
<organism evidence="1 2">
    <name type="scientific">Iris pallida</name>
    <name type="common">Sweet iris</name>
    <dbReference type="NCBI Taxonomy" id="29817"/>
    <lineage>
        <taxon>Eukaryota</taxon>
        <taxon>Viridiplantae</taxon>
        <taxon>Streptophyta</taxon>
        <taxon>Embryophyta</taxon>
        <taxon>Tracheophyta</taxon>
        <taxon>Spermatophyta</taxon>
        <taxon>Magnoliopsida</taxon>
        <taxon>Liliopsida</taxon>
        <taxon>Asparagales</taxon>
        <taxon>Iridaceae</taxon>
        <taxon>Iridoideae</taxon>
        <taxon>Irideae</taxon>
        <taxon>Iris</taxon>
    </lineage>
</organism>
<name>A0AAX6I2T9_IRIPA</name>
<reference evidence="1" key="2">
    <citation type="submission" date="2023-04" db="EMBL/GenBank/DDBJ databases">
        <authorList>
            <person name="Bruccoleri R.E."/>
            <person name="Oakeley E.J."/>
            <person name="Faust A.-M."/>
            <person name="Dessus-Babus S."/>
            <person name="Altorfer M."/>
            <person name="Burckhardt D."/>
            <person name="Oertli M."/>
            <person name="Naumann U."/>
            <person name="Petersen F."/>
            <person name="Wong J."/>
        </authorList>
    </citation>
    <scope>NUCLEOTIDE SEQUENCE</scope>
    <source>
        <strain evidence="1">GSM-AAB239-AS_SAM_17_03QT</strain>
        <tissue evidence="1">Leaf</tissue>
    </source>
</reference>
<sequence>MYIKCTSRYGTLDIAKAGASVRQPQEHGTTVFGECLRARAIPCLRVRVRNASTLKDNRRAP</sequence>
<dbReference type="Proteomes" id="UP001140949">
    <property type="component" value="Unassembled WGS sequence"/>
</dbReference>
<evidence type="ECO:0000313" key="1">
    <source>
        <dbReference type="EMBL" id="KAJ6847569.1"/>
    </source>
</evidence>
<keyword evidence="2" id="KW-1185">Reference proteome</keyword>
<proteinExistence type="predicted"/>